<reference evidence="3" key="1">
    <citation type="submission" date="2022-07" db="EMBL/GenBank/DDBJ databases">
        <title>Marinobacter iranensis a new bacterium isolate from a hipersaline lake in Iran.</title>
        <authorList>
            <person name="Mohammad A.M.A."/>
            <person name="Cristina S.-P."/>
            <person name="Antonio V."/>
        </authorList>
    </citation>
    <scope>NUCLEOTIDE SEQUENCE</scope>
    <source>
        <strain evidence="3">71-i</strain>
    </source>
</reference>
<dbReference type="InterPro" id="IPR007314">
    <property type="entry name" value="Cofac_haem-bd_dom"/>
</dbReference>
<dbReference type="SUPFAM" id="SSF159501">
    <property type="entry name" value="EreA/ChaN-like"/>
    <property type="match status" value="1"/>
</dbReference>
<evidence type="ECO:0000259" key="2">
    <source>
        <dbReference type="Pfam" id="PF04187"/>
    </source>
</evidence>
<evidence type="ECO:0000313" key="4">
    <source>
        <dbReference type="Proteomes" id="UP001143391"/>
    </source>
</evidence>
<dbReference type="EMBL" id="JANCMW010000002">
    <property type="protein sequence ID" value="MDF0749416.1"/>
    <property type="molecule type" value="Genomic_DNA"/>
</dbReference>
<gene>
    <name evidence="3" type="ORF">NLU14_04135</name>
</gene>
<evidence type="ECO:0000313" key="3">
    <source>
        <dbReference type="EMBL" id="MDF0749416.1"/>
    </source>
</evidence>
<dbReference type="Proteomes" id="UP001143391">
    <property type="component" value="Unassembled WGS sequence"/>
</dbReference>
<dbReference type="PIRSF" id="PIRSF020419">
    <property type="entry name" value="Fe_uptake_reg_CjrA_prd"/>
    <property type="match status" value="1"/>
</dbReference>
<evidence type="ECO:0000256" key="1">
    <source>
        <dbReference type="SAM" id="SignalP"/>
    </source>
</evidence>
<feature type="chain" id="PRO_5045407670" evidence="1">
    <location>
        <begin position="20"/>
        <end position="333"/>
    </location>
</feature>
<organism evidence="3 4">
    <name type="scientific">Marinobacter iranensis</name>
    <dbReference type="NCBI Taxonomy" id="2962607"/>
    <lineage>
        <taxon>Bacteria</taxon>
        <taxon>Pseudomonadati</taxon>
        <taxon>Pseudomonadota</taxon>
        <taxon>Gammaproteobacteria</taxon>
        <taxon>Pseudomonadales</taxon>
        <taxon>Marinobacteraceae</taxon>
        <taxon>Marinobacter</taxon>
    </lineage>
</organism>
<protein>
    <submittedName>
        <fullName evidence="3">ChaN family lipoprotein</fullName>
    </submittedName>
</protein>
<feature type="signal peptide" evidence="1">
    <location>
        <begin position="1"/>
        <end position="19"/>
    </location>
</feature>
<accession>A0ABT5Y6W8</accession>
<dbReference type="InterPro" id="IPR016773">
    <property type="entry name" value="Fe3_uptake_reg_CjrA_prd"/>
</dbReference>
<dbReference type="RefSeq" id="WP_275704911.1">
    <property type="nucleotide sequence ID" value="NZ_JANCMW010000002.1"/>
</dbReference>
<feature type="domain" description="Haem-binding uptake Tiki superfamily ChaN" evidence="2">
    <location>
        <begin position="53"/>
        <end position="260"/>
    </location>
</feature>
<proteinExistence type="predicted"/>
<name>A0ABT5Y6W8_9GAMM</name>
<keyword evidence="3" id="KW-0449">Lipoprotein</keyword>
<dbReference type="Pfam" id="PF04187">
    <property type="entry name" value="Cofac_haem_bdg"/>
    <property type="match status" value="1"/>
</dbReference>
<comment type="caution">
    <text evidence="3">The sequence shown here is derived from an EMBL/GenBank/DDBJ whole genome shotgun (WGS) entry which is preliminary data.</text>
</comment>
<dbReference type="CDD" id="cd14727">
    <property type="entry name" value="ChanN-like"/>
    <property type="match status" value="1"/>
</dbReference>
<keyword evidence="1" id="KW-0732">Signal</keyword>
<sequence>MSHASIVFSVLAIPFIAGCSLLTPVPEQDPPQTYYHAPVVDAASGTPVSLPQLAERLADQDVVVIGEYHGHQGAHLLQSRLQAHLYRHRPDQVLTMEQFDVDQQPVLDQYLNGEIGEEELIADAGAWPNYQHAYRPLVEFARHRNLPVIAANAPAGIVRCVGRNGTDYLDSLPEEHKRFLPESPFAGNEAYREKFLGVMGGRHGSADDERMQNTYNAQLLRDNTMASRILEARESHPGHQVIHLTGTFHSEERLGTVASLLQREPGLSVTVISPVFMGQPAGQHGRELPVANNRRKGDYLYFLLPLPEEYRDEERGREAMMEQFRNAPKTTCK</sequence>
<keyword evidence="4" id="KW-1185">Reference proteome</keyword>
<dbReference type="Gene3D" id="3.40.50.11550">
    <property type="match status" value="1"/>
</dbReference>